<reference evidence="4 5" key="1">
    <citation type="submission" date="2021-07" db="EMBL/GenBank/DDBJ databases">
        <title>Paenibacillus radiodurans sp. nov., isolated from the southeastern edge of Tengger Desert.</title>
        <authorList>
            <person name="Zhang G."/>
        </authorList>
    </citation>
    <scope>NUCLEOTIDE SEQUENCE [LARGE SCALE GENOMIC DNA]</scope>
    <source>
        <strain evidence="4 5">DT7-4</strain>
    </source>
</reference>
<feature type="compositionally biased region" description="Polar residues" evidence="1">
    <location>
        <begin position="42"/>
        <end position="52"/>
    </location>
</feature>
<accession>A0ABS7D4K6</accession>
<protein>
    <submittedName>
        <fullName evidence="4">GerMN domain-containing protein</fullName>
    </submittedName>
</protein>
<feature type="chain" id="PRO_5046111728" evidence="2">
    <location>
        <begin position="24"/>
        <end position="194"/>
    </location>
</feature>
<feature type="signal peptide" evidence="2">
    <location>
        <begin position="1"/>
        <end position="23"/>
    </location>
</feature>
<comment type="caution">
    <text evidence="4">The sequence shown here is derived from an EMBL/GenBank/DDBJ whole genome shotgun (WGS) entry which is preliminary data.</text>
</comment>
<dbReference type="Proteomes" id="UP000812277">
    <property type="component" value="Unassembled WGS sequence"/>
</dbReference>
<feature type="domain" description="GerMN" evidence="3">
    <location>
        <begin position="71"/>
        <end position="180"/>
    </location>
</feature>
<gene>
    <name evidence="4" type="ORF">K0T92_05185</name>
</gene>
<evidence type="ECO:0000313" key="5">
    <source>
        <dbReference type="Proteomes" id="UP000812277"/>
    </source>
</evidence>
<keyword evidence="5" id="KW-1185">Reference proteome</keyword>
<organism evidence="4 5">
    <name type="scientific">Paenibacillus oenotherae</name>
    <dbReference type="NCBI Taxonomy" id="1435645"/>
    <lineage>
        <taxon>Bacteria</taxon>
        <taxon>Bacillati</taxon>
        <taxon>Bacillota</taxon>
        <taxon>Bacilli</taxon>
        <taxon>Bacillales</taxon>
        <taxon>Paenibacillaceae</taxon>
        <taxon>Paenibacillus</taxon>
    </lineage>
</organism>
<dbReference type="Pfam" id="PF10646">
    <property type="entry name" value="Germane"/>
    <property type="match status" value="1"/>
</dbReference>
<keyword evidence="2" id="KW-0732">Signal</keyword>
<evidence type="ECO:0000256" key="1">
    <source>
        <dbReference type="SAM" id="MobiDB-lite"/>
    </source>
</evidence>
<sequence length="194" mass="21180">MKHSSIKRLLLLGLLVVIVAMLAACGTNKEENTNKNAEVSAGGSTPTEQPPVTDNEPVEPEKPEAKTEKIKVYYPDNELIELGEQTVEIQYEDDSKRAEAVFLALQKDGAGGEVSLWKGIELLSAKVEDGGAVILDIHIPDEARLGAPGEVLAIEAIQKTFFQFDAFNSLDILVDGKQIESLMGHDILEHPYKK</sequence>
<dbReference type="InterPro" id="IPR019606">
    <property type="entry name" value="GerMN"/>
</dbReference>
<dbReference type="PROSITE" id="PS51257">
    <property type="entry name" value="PROKAR_LIPOPROTEIN"/>
    <property type="match status" value="1"/>
</dbReference>
<proteinExistence type="predicted"/>
<dbReference type="EMBL" id="JAHZIJ010000002">
    <property type="protein sequence ID" value="MBW7474128.1"/>
    <property type="molecule type" value="Genomic_DNA"/>
</dbReference>
<name>A0ABS7D4K6_9BACL</name>
<feature type="region of interest" description="Disordered" evidence="1">
    <location>
        <begin position="33"/>
        <end position="67"/>
    </location>
</feature>
<evidence type="ECO:0000256" key="2">
    <source>
        <dbReference type="SAM" id="SignalP"/>
    </source>
</evidence>
<dbReference type="RefSeq" id="WP_219871371.1">
    <property type="nucleotide sequence ID" value="NZ_JAHZIJ010000002.1"/>
</dbReference>
<evidence type="ECO:0000313" key="4">
    <source>
        <dbReference type="EMBL" id="MBW7474128.1"/>
    </source>
</evidence>
<evidence type="ECO:0000259" key="3">
    <source>
        <dbReference type="Pfam" id="PF10646"/>
    </source>
</evidence>